<accession>A0A1I7XDX2</accession>
<keyword evidence="1" id="KW-1185">Reference proteome</keyword>
<evidence type="ECO:0000313" key="2">
    <source>
        <dbReference type="WBParaSite" id="Hba_15652"/>
    </source>
</evidence>
<reference evidence="2" key="1">
    <citation type="submission" date="2016-11" db="UniProtKB">
        <authorList>
            <consortium name="WormBaseParasite"/>
        </authorList>
    </citation>
    <scope>IDENTIFICATION</scope>
</reference>
<proteinExistence type="predicted"/>
<dbReference type="AlphaFoldDB" id="A0A1I7XDX2"/>
<organism evidence="1 2">
    <name type="scientific">Heterorhabditis bacteriophora</name>
    <name type="common">Entomopathogenic nematode worm</name>
    <dbReference type="NCBI Taxonomy" id="37862"/>
    <lineage>
        <taxon>Eukaryota</taxon>
        <taxon>Metazoa</taxon>
        <taxon>Ecdysozoa</taxon>
        <taxon>Nematoda</taxon>
        <taxon>Chromadorea</taxon>
        <taxon>Rhabditida</taxon>
        <taxon>Rhabditina</taxon>
        <taxon>Rhabditomorpha</taxon>
        <taxon>Strongyloidea</taxon>
        <taxon>Heterorhabditidae</taxon>
        <taxon>Heterorhabditis</taxon>
    </lineage>
</organism>
<dbReference type="Proteomes" id="UP000095283">
    <property type="component" value="Unplaced"/>
</dbReference>
<sequence>MTTEGISFIWFDESYHYSTFHKALPLIPVRMAAWCAENLRDCEGWRSCGLPLSSPSNECCRLFDGALRQVVSWSDCSQLGGIHVTMKNMLATDPKAGWVYHNR</sequence>
<dbReference type="WBParaSite" id="Hba_15652">
    <property type="protein sequence ID" value="Hba_15652"/>
    <property type="gene ID" value="Hba_15652"/>
</dbReference>
<evidence type="ECO:0000313" key="1">
    <source>
        <dbReference type="Proteomes" id="UP000095283"/>
    </source>
</evidence>
<protein>
    <submittedName>
        <fullName evidence="2">FZ domain-containing protein</fullName>
    </submittedName>
</protein>
<name>A0A1I7XDX2_HETBA</name>